<sequence length="90" mass="10576">MVWIRETFRMITYLALPCAAFTMVNLPYFTERSIAMERLTTYVDSGIDIYPDDPEPLEELREKYKNTNVYYQGGRTRGQRRPPTTDDAQS</sequence>
<evidence type="ECO:0000313" key="1">
    <source>
        <dbReference type="EMBL" id="KAA3681353.1"/>
    </source>
</evidence>
<gene>
    <name evidence="1" type="ORF">DEA37_0005024</name>
</gene>
<keyword evidence="2" id="KW-1185">Reference proteome</keyword>
<dbReference type="Proteomes" id="UP000324629">
    <property type="component" value="Unassembled WGS sequence"/>
</dbReference>
<accession>A0A5J4P0K3</accession>
<evidence type="ECO:0000313" key="2">
    <source>
        <dbReference type="Proteomes" id="UP000324629"/>
    </source>
</evidence>
<protein>
    <submittedName>
        <fullName evidence="1">Uncharacterized protein</fullName>
    </submittedName>
</protein>
<name>A0A5J4P0K3_9TREM</name>
<dbReference type="OrthoDB" id="6244126at2759"/>
<reference evidence="1 2" key="1">
    <citation type="journal article" date="2019" name="Gigascience">
        <title>Whole-genome sequence of the oriental lung fluke Paragonimus westermani.</title>
        <authorList>
            <person name="Oey H."/>
            <person name="Zakrzewski M."/>
            <person name="Narain K."/>
            <person name="Devi K.R."/>
            <person name="Agatsuma T."/>
            <person name="Nawaratna S."/>
            <person name="Gobert G.N."/>
            <person name="Jones M.K."/>
            <person name="Ragan M.A."/>
            <person name="McManus D.P."/>
            <person name="Krause L."/>
        </authorList>
    </citation>
    <scope>NUCLEOTIDE SEQUENCE [LARGE SCALE GENOMIC DNA]</scope>
    <source>
        <strain evidence="1 2">IND2009</strain>
    </source>
</reference>
<proteinExistence type="predicted"/>
<dbReference type="EMBL" id="QNGE01000220">
    <property type="protein sequence ID" value="KAA3681353.1"/>
    <property type="molecule type" value="Genomic_DNA"/>
</dbReference>
<organism evidence="1 2">
    <name type="scientific">Paragonimus westermani</name>
    <dbReference type="NCBI Taxonomy" id="34504"/>
    <lineage>
        <taxon>Eukaryota</taxon>
        <taxon>Metazoa</taxon>
        <taxon>Spiralia</taxon>
        <taxon>Lophotrochozoa</taxon>
        <taxon>Platyhelminthes</taxon>
        <taxon>Trematoda</taxon>
        <taxon>Digenea</taxon>
        <taxon>Plagiorchiida</taxon>
        <taxon>Troglotremata</taxon>
        <taxon>Troglotrematidae</taxon>
        <taxon>Paragonimus</taxon>
    </lineage>
</organism>
<comment type="caution">
    <text evidence="1">The sequence shown here is derived from an EMBL/GenBank/DDBJ whole genome shotgun (WGS) entry which is preliminary data.</text>
</comment>
<dbReference type="AlphaFoldDB" id="A0A5J4P0K3"/>